<proteinExistence type="predicted"/>
<dbReference type="Pfam" id="PF00571">
    <property type="entry name" value="CBS"/>
    <property type="match status" value="2"/>
</dbReference>
<evidence type="ECO:0000256" key="3">
    <source>
        <dbReference type="SAM" id="MobiDB-lite"/>
    </source>
</evidence>
<feature type="domain" description="CBS" evidence="4">
    <location>
        <begin position="37"/>
        <end position="94"/>
    </location>
</feature>
<keyword evidence="6" id="KW-1185">Reference proteome</keyword>
<evidence type="ECO:0000313" key="6">
    <source>
        <dbReference type="Proteomes" id="UP000069205"/>
    </source>
</evidence>
<dbReference type="SUPFAM" id="SSF54631">
    <property type="entry name" value="CBS-domain pair"/>
    <property type="match status" value="1"/>
</dbReference>
<dbReference type="InterPro" id="IPR046342">
    <property type="entry name" value="CBS_dom_sf"/>
</dbReference>
<dbReference type="KEGG" id="nmv:NITMOv2_2540"/>
<feature type="region of interest" description="Disordered" evidence="3">
    <location>
        <begin position="1"/>
        <end position="25"/>
    </location>
</feature>
<reference evidence="5 6" key="1">
    <citation type="journal article" date="2015" name="Proc. Natl. Acad. Sci. U.S.A.">
        <title>Expanded metabolic versatility of ubiquitous nitrite-oxidizing bacteria from the genus Nitrospira.</title>
        <authorList>
            <person name="Koch H."/>
            <person name="Lucker S."/>
            <person name="Albertsen M."/>
            <person name="Kitzinger K."/>
            <person name="Herbold C."/>
            <person name="Spieck E."/>
            <person name="Nielsen P.H."/>
            <person name="Wagner M."/>
            <person name="Daims H."/>
        </authorList>
    </citation>
    <scope>NUCLEOTIDE SEQUENCE [LARGE SCALE GENOMIC DNA]</scope>
    <source>
        <strain evidence="5 6">NSP M-1</strain>
    </source>
</reference>
<gene>
    <name evidence="5" type="ORF">NITMOv2_2540</name>
</gene>
<accession>A0A0K2GDD4</accession>
<organism evidence="5 6">
    <name type="scientific">Nitrospira moscoviensis</name>
    <dbReference type="NCBI Taxonomy" id="42253"/>
    <lineage>
        <taxon>Bacteria</taxon>
        <taxon>Pseudomonadati</taxon>
        <taxon>Nitrospirota</taxon>
        <taxon>Nitrospiria</taxon>
        <taxon>Nitrospirales</taxon>
        <taxon>Nitrospiraceae</taxon>
        <taxon>Nitrospira</taxon>
    </lineage>
</organism>
<dbReference type="Gene3D" id="3.10.580.10">
    <property type="entry name" value="CBS-domain"/>
    <property type="match status" value="1"/>
</dbReference>
<dbReference type="PANTHER" id="PTHR43080">
    <property type="entry name" value="CBS DOMAIN-CONTAINING PROTEIN CBSX3, MITOCHONDRIAL"/>
    <property type="match status" value="1"/>
</dbReference>
<dbReference type="EMBL" id="CP011801">
    <property type="protein sequence ID" value="ALA58953.1"/>
    <property type="molecule type" value="Genomic_DNA"/>
</dbReference>
<dbReference type="InterPro" id="IPR051257">
    <property type="entry name" value="Diverse_CBS-Domain"/>
</dbReference>
<dbReference type="SMART" id="SM00116">
    <property type="entry name" value="CBS"/>
    <property type="match status" value="2"/>
</dbReference>
<dbReference type="STRING" id="42253.NITMOv2_2540"/>
<dbReference type="PROSITE" id="PS51371">
    <property type="entry name" value="CBS"/>
    <property type="match status" value="2"/>
</dbReference>
<evidence type="ECO:0000259" key="4">
    <source>
        <dbReference type="PROSITE" id="PS51371"/>
    </source>
</evidence>
<feature type="domain" description="CBS" evidence="4">
    <location>
        <begin position="101"/>
        <end position="160"/>
    </location>
</feature>
<feature type="compositionally biased region" description="Basic residues" evidence="3">
    <location>
        <begin position="1"/>
        <end position="10"/>
    </location>
</feature>
<dbReference type="PANTHER" id="PTHR43080:SF2">
    <property type="entry name" value="CBS DOMAIN-CONTAINING PROTEIN"/>
    <property type="match status" value="1"/>
</dbReference>
<evidence type="ECO:0000256" key="2">
    <source>
        <dbReference type="PROSITE-ProRule" id="PRU00703"/>
    </source>
</evidence>
<name>A0A0K2GDD4_NITMO</name>
<dbReference type="AlphaFoldDB" id="A0A0K2GDD4"/>
<keyword evidence="1 2" id="KW-0129">CBS domain</keyword>
<protein>
    <recommendedName>
        <fullName evidence="4">CBS domain-containing protein</fullName>
    </recommendedName>
</protein>
<sequence length="170" mass="18414">MERTGPRRRPSGLYLESTPDERYGVLPGEDRPVRDVMTRRIVTISPETSVREAAQLMRDHRTDALVVADGSRLLGIVTEHDVATQGATQQTHPEHIPVRQVLPSGEPLACSEEAILADAARLMAARRRRAVPVLDDRGAVAGVLSLLDVAGAVMPGAAATWLAEIREQGK</sequence>
<dbReference type="InterPro" id="IPR000644">
    <property type="entry name" value="CBS_dom"/>
</dbReference>
<dbReference type="OrthoDB" id="9794094at2"/>
<dbReference type="PATRIC" id="fig|42253.5.peg.2505"/>
<dbReference type="RefSeq" id="WP_083447962.1">
    <property type="nucleotide sequence ID" value="NZ_CP011801.1"/>
</dbReference>
<dbReference type="Proteomes" id="UP000069205">
    <property type="component" value="Chromosome"/>
</dbReference>
<evidence type="ECO:0000313" key="5">
    <source>
        <dbReference type="EMBL" id="ALA58953.1"/>
    </source>
</evidence>
<evidence type="ECO:0000256" key="1">
    <source>
        <dbReference type="ARBA" id="ARBA00023122"/>
    </source>
</evidence>